<sequence>MIGVKGTFLKKLKSIKPIESLKEDLVLQVKASDGQIRWSEIDVLSFGHPDLNSGSLFDPNLLAAFEQAVKENVRMAEELRRARVEAEASRKPCSIEENIDDNDPMVSFEEKCTPGGDSAVIFYTTMLTGI</sequence>
<protein>
    <submittedName>
        <fullName evidence="1">Uncharacterized protein</fullName>
    </submittedName>
</protein>
<accession>A0AAV1XJW4</accession>
<evidence type="ECO:0000313" key="2">
    <source>
        <dbReference type="Proteomes" id="UP001497480"/>
    </source>
</evidence>
<dbReference type="AlphaFoldDB" id="A0AAV1XJW4"/>
<comment type="caution">
    <text evidence="1">The sequence shown here is derived from an EMBL/GenBank/DDBJ whole genome shotgun (WGS) entry which is preliminary data.</text>
</comment>
<keyword evidence="2" id="KW-1185">Reference proteome</keyword>
<dbReference type="EMBL" id="CAXHTB010000015">
    <property type="protein sequence ID" value="CAL0321208.1"/>
    <property type="molecule type" value="Genomic_DNA"/>
</dbReference>
<evidence type="ECO:0000313" key="1">
    <source>
        <dbReference type="EMBL" id="CAL0321208.1"/>
    </source>
</evidence>
<organism evidence="1 2">
    <name type="scientific">Lupinus luteus</name>
    <name type="common">European yellow lupine</name>
    <dbReference type="NCBI Taxonomy" id="3873"/>
    <lineage>
        <taxon>Eukaryota</taxon>
        <taxon>Viridiplantae</taxon>
        <taxon>Streptophyta</taxon>
        <taxon>Embryophyta</taxon>
        <taxon>Tracheophyta</taxon>
        <taxon>Spermatophyta</taxon>
        <taxon>Magnoliopsida</taxon>
        <taxon>eudicotyledons</taxon>
        <taxon>Gunneridae</taxon>
        <taxon>Pentapetalae</taxon>
        <taxon>rosids</taxon>
        <taxon>fabids</taxon>
        <taxon>Fabales</taxon>
        <taxon>Fabaceae</taxon>
        <taxon>Papilionoideae</taxon>
        <taxon>50 kb inversion clade</taxon>
        <taxon>genistoids sensu lato</taxon>
        <taxon>core genistoids</taxon>
        <taxon>Genisteae</taxon>
        <taxon>Lupinus</taxon>
    </lineage>
</organism>
<proteinExistence type="predicted"/>
<reference evidence="1 2" key="1">
    <citation type="submission" date="2024-03" db="EMBL/GenBank/DDBJ databases">
        <authorList>
            <person name="Martinez-Hernandez J."/>
        </authorList>
    </citation>
    <scope>NUCLEOTIDE SEQUENCE [LARGE SCALE GENOMIC DNA]</scope>
</reference>
<name>A0AAV1XJW4_LUPLU</name>
<dbReference type="Proteomes" id="UP001497480">
    <property type="component" value="Unassembled WGS sequence"/>
</dbReference>
<gene>
    <name evidence="1" type="ORF">LLUT_LOCUS22268</name>
</gene>